<evidence type="ECO:0000259" key="2">
    <source>
        <dbReference type="PROSITE" id="PS50838"/>
    </source>
</evidence>
<dbReference type="InterPro" id="IPR021072">
    <property type="entry name" value="MAGE_N"/>
</dbReference>
<dbReference type="GO" id="GO:0005737">
    <property type="term" value="C:cytoplasm"/>
    <property type="evidence" value="ECO:0007669"/>
    <property type="project" value="Ensembl"/>
</dbReference>
<dbReference type="PANTHER" id="PTHR11736:SF23">
    <property type="entry name" value="MELANOMA-ASSOCIATED ANTIGEN B18"/>
    <property type="match status" value="1"/>
</dbReference>
<dbReference type="GeneTree" id="ENSGT00940000163449"/>
<dbReference type="PROSITE" id="PS50838">
    <property type="entry name" value="MAGE"/>
    <property type="match status" value="1"/>
</dbReference>
<accession>A0A8C6RBE7</accession>
<dbReference type="PANTHER" id="PTHR11736">
    <property type="entry name" value="MELANOMA-ASSOCIATED ANTIGEN MAGE ANTIGEN"/>
    <property type="match status" value="1"/>
</dbReference>
<evidence type="ECO:0000313" key="3">
    <source>
        <dbReference type="Ensembl" id="ENSNGAP00000014179.1"/>
    </source>
</evidence>
<protein>
    <submittedName>
        <fullName evidence="3">MAGE family member B18</fullName>
    </submittedName>
</protein>
<dbReference type="Ensembl" id="ENSNGAT00000019767.1">
    <property type="protein sequence ID" value="ENSNGAP00000014179.1"/>
    <property type="gene ID" value="ENSNGAG00000015560.1"/>
</dbReference>
<dbReference type="FunFam" id="1.10.10.1210:FF:000001">
    <property type="entry name" value="melanoma-associated antigen D1"/>
    <property type="match status" value="1"/>
</dbReference>
<dbReference type="Gene3D" id="1.10.10.1210">
    <property type="entry name" value="MAGE homology domain, winged helix WH2 motif"/>
    <property type="match status" value="1"/>
</dbReference>
<sequence length="251" mass="28630">MPRGQKSKLRAREKRKQARSEHAGEESSSNYPFYGCPHQTPPGTPSFPKRPQGAQLSFLNTFLDGGACSKEDESSYSSENVEDWCKDHLNHKVVLLAISKADMLKSVTKSSKNDFIEILKRATDHMELAFGVDLKEVDPIKHVYALFNKLKHSLEGVMGEERMPNSGLLMIVLGVIFTKNKCVSETEIWEVLNMMGVYANRKHFIYGDPKKVITEDLMKLKYLEYYQVLNSNPPCYEFMWGSRAHAEISKM</sequence>
<name>A0A8C6RBE7_NANGA</name>
<dbReference type="Pfam" id="PF01454">
    <property type="entry name" value="MAGE"/>
    <property type="match status" value="1"/>
</dbReference>
<dbReference type="Proteomes" id="UP000694381">
    <property type="component" value="Unassembled WGS sequence"/>
</dbReference>
<reference evidence="3" key="1">
    <citation type="submission" date="2025-08" db="UniProtKB">
        <authorList>
            <consortium name="Ensembl"/>
        </authorList>
    </citation>
    <scope>IDENTIFICATION</scope>
</reference>
<dbReference type="Gene3D" id="1.10.10.1200">
    <property type="entry name" value="MAGE homology domain, winged helix WH1 motif"/>
    <property type="match status" value="1"/>
</dbReference>
<dbReference type="GO" id="GO:0005634">
    <property type="term" value="C:nucleus"/>
    <property type="evidence" value="ECO:0007669"/>
    <property type="project" value="TreeGrafter"/>
</dbReference>
<feature type="domain" description="MAGE" evidence="2">
    <location>
        <begin position="98"/>
        <end position="251"/>
    </location>
</feature>
<feature type="compositionally biased region" description="Basic residues" evidence="1">
    <location>
        <begin position="1"/>
        <end position="17"/>
    </location>
</feature>
<dbReference type="InterPro" id="IPR037445">
    <property type="entry name" value="MAGE"/>
</dbReference>
<reference evidence="3" key="2">
    <citation type="submission" date="2025-09" db="UniProtKB">
        <authorList>
            <consortium name="Ensembl"/>
        </authorList>
    </citation>
    <scope>IDENTIFICATION</scope>
</reference>
<dbReference type="AlphaFoldDB" id="A0A8C6RBE7"/>
<dbReference type="GO" id="GO:0000122">
    <property type="term" value="P:negative regulation of transcription by RNA polymerase II"/>
    <property type="evidence" value="ECO:0007669"/>
    <property type="project" value="TreeGrafter"/>
</dbReference>
<gene>
    <name evidence="3" type="primary">LOC103725404</name>
</gene>
<evidence type="ECO:0000313" key="4">
    <source>
        <dbReference type="Proteomes" id="UP000694381"/>
    </source>
</evidence>
<dbReference type="InterPro" id="IPR002190">
    <property type="entry name" value="MHD_dom"/>
</dbReference>
<feature type="region of interest" description="Disordered" evidence="1">
    <location>
        <begin position="1"/>
        <end position="51"/>
    </location>
</feature>
<organism evidence="3 4">
    <name type="scientific">Nannospalax galili</name>
    <name type="common">Northern Israeli blind subterranean mole rat</name>
    <name type="synonym">Spalax galili</name>
    <dbReference type="NCBI Taxonomy" id="1026970"/>
    <lineage>
        <taxon>Eukaryota</taxon>
        <taxon>Metazoa</taxon>
        <taxon>Chordata</taxon>
        <taxon>Craniata</taxon>
        <taxon>Vertebrata</taxon>
        <taxon>Euteleostomi</taxon>
        <taxon>Mammalia</taxon>
        <taxon>Eutheria</taxon>
        <taxon>Euarchontoglires</taxon>
        <taxon>Glires</taxon>
        <taxon>Rodentia</taxon>
        <taxon>Myomorpha</taxon>
        <taxon>Muroidea</taxon>
        <taxon>Spalacidae</taxon>
        <taxon>Spalacinae</taxon>
        <taxon>Nannospalax</taxon>
    </lineage>
</organism>
<dbReference type="SMART" id="SM01392">
    <property type="entry name" value="MAGE_N"/>
    <property type="match status" value="1"/>
</dbReference>
<keyword evidence="4" id="KW-1185">Reference proteome</keyword>
<evidence type="ECO:0000256" key="1">
    <source>
        <dbReference type="SAM" id="MobiDB-lite"/>
    </source>
</evidence>
<dbReference type="InterPro" id="IPR041899">
    <property type="entry name" value="MAGE_WH2"/>
</dbReference>
<dbReference type="SMART" id="SM01373">
    <property type="entry name" value="MAGE"/>
    <property type="match status" value="1"/>
</dbReference>
<proteinExistence type="predicted"/>
<dbReference type="InterPro" id="IPR041898">
    <property type="entry name" value="MAGE_WH1"/>
</dbReference>
<dbReference type="OMA" id="IRHCYAL"/>